<dbReference type="PROSITE" id="PS52015">
    <property type="entry name" value="TONB_CTD"/>
    <property type="match status" value="1"/>
</dbReference>
<evidence type="ECO:0000256" key="6">
    <source>
        <dbReference type="SAM" id="Phobius"/>
    </source>
</evidence>
<comment type="caution">
    <text evidence="8">The sequence shown here is derived from an EMBL/GenBank/DDBJ whole genome shotgun (WGS) entry which is preliminary data.</text>
</comment>
<keyword evidence="9" id="KW-1185">Reference proteome</keyword>
<evidence type="ECO:0000256" key="4">
    <source>
        <dbReference type="ARBA" id="ARBA00023136"/>
    </source>
</evidence>
<dbReference type="RefSeq" id="WP_325775322.1">
    <property type="nucleotide sequence ID" value="NZ_VTDN01000005.1"/>
</dbReference>
<name>A0ABU6DSP9_9GAMM</name>
<dbReference type="SUPFAM" id="SSF74653">
    <property type="entry name" value="TolA/TonB C-terminal domain"/>
    <property type="match status" value="1"/>
</dbReference>
<accession>A0ABU6DSP9</accession>
<feature type="transmembrane region" description="Helical" evidence="6">
    <location>
        <begin position="12"/>
        <end position="29"/>
    </location>
</feature>
<evidence type="ECO:0000256" key="2">
    <source>
        <dbReference type="ARBA" id="ARBA00022692"/>
    </source>
</evidence>
<keyword evidence="3 6" id="KW-1133">Transmembrane helix</keyword>
<dbReference type="Proteomes" id="UP001339883">
    <property type="component" value="Unassembled WGS sequence"/>
</dbReference>
<dbReference type="NCBIfam" id="TIGR01352">
    <property type="entry name" value="tonB_Cterm"/>
    <property type="match status" value="1"/>
</dbReference>
<dbReference type="Gene3D" id="3.30.1150.10">
    <property type="match status" value="1"/>
</dbReference>
<dbReference type="InterPro" id="IPR037682">
    <property type="entry name" value="TonB_C"/>
</dbReference>
<dbReference type="InterPro" id="IPR006260">
    <property type="entry name" value="TonB/TolA_C"/>
</dbReference>
<feature type="compositionally biased region" description="Basic and acidic residues" evidence="5">
    <location>
        <begin position="86"/>
        <end position="133"/>
    </location>
</feature>
<feature type="compositionally biased region" description="Pro residues" evidence="5">
    <location>
        <begin position="66"/>
        <end position="78"/>
    </location>
</feature>
<organism evidence="8 9">
    <name type="scientific">Acinetobacter pollinis</name>
    <dbReference type="NCBI Taxonomy" id="2605270"/>
    <lineage>
        <taxon>Bacteria</taxon>
        <taxon>Pseudomonadati</taxon>
        <taxon>Pseudomonadota</taxon>
        <taxon>Gammaproteobacteria</taxon>
        <taxon>Moraxellales</taxon>
        <taxon>Moraxellaceae</taxon>
        <taxon>Acinetobacter</taxon>
    </lineage>
</organism>
<reference evidence="8 9" key="1">
    <citation type="submission" date="2019-08" db="EMBL/GenBank/DDBJ databases">
        <title>Five species of Acinetobacter isolated from floral nectar and animal pollinators.</title>
        <authorList>
            <person name="Hendry T.A."/>
        </authorList>
    </citation>
    <scope>NUCLEOTIDE SEQUENCE [LARGE SCALE GENOMIC DNA]</scope>
    <source>
        <strain evidence="8 9">MD18.27</strain>
    </source>
</reference>
<protein>
    <submittedName>
        <fullName evidence="8">TonB family protein</fullName>
    </submittedName>
</protein>
<gene>
    <name evidence="8" type="ORF">I2F25_07435</name>
</gene>
<evidence type="ECO:0000313" key="8">
    <source>
        <dbReference type="EMBL" id="MEB5476874.1"/>
    </source>
</evidence>
<feature type="domain" description="TonB C-terminal" evidence="7">
    <location>
        <begin position="185"/>
        <end position="278"/>
    </location>
</feature>
<keyword evidence="2 6" id="KW-0812">Transmembrane</keyword>
<dbReference type="EMBL" id="VTDN01000005">
    <property type="protein sequence ID" value="MEB5476874.1"/>
    <property type="molecule type" value="Genomic_DNA"/>
</dbReference>
<feature type="region of interest" description="Disordered" evidence="5">
    <location>
        <begin position="50"/>
        <end position="183"/>
    </location>
</feature>
<feature type="compositionally biased region" description="Basic and acidic residues" evidence="5">
    <location>
        <begin position="141"/>
        <end position="166"/>
    </location>
</feature>
<keyword evidence="4 6" id="KW-0472">Membrane</keyword>
<dbReference type="PRINTS" id="PR01217">
    <property type="entry name" value="PRICHEXTENSN"/>
</dbReference>
<evidence type="ECO:0000256" key="1">
    <source>
        <dbReference type="ARBA" id="ARBA00004167"/>
    </source>
</evidence>
<proteinExistence type="predicted"/>
<evidence type="ECO:0000256" key="3">
    <source>
        <dbReference type="ARBA" id="ARBA00022989"/>
    </source>
</evidence>
<dbReference type="Pfam" id="PF03544">
    <property type="entry name" value="TonB_C"/>
    <property type="match status" value="1"/>
</dbReference>
<evidence type="ECO:0000259" key="7">
    <source>
        <dbReference type="PROSITE" id="PS52015"/>
    </source>
</evidence>
<comment type="subcellular location">
    <subcellularLocation>
        <location evidence="1">Membrane</location>
        <topology evidence="1">Single-pass membrane protein</topology>
    </subcellularLocation>
</comment>
<sequence length="278" mass="30889">MSTYFVYQNRHILSWCPAVFMGAYLLFMSQPDALKIQPKYDEKTIEISLAEPLPEPTPKVIEPQTQPEPIPTPTPEPDVPVEDAMEQVKPKPKVKVEQPKPKPEPLKPKIEPKVKKVEPKIEAKVEKEVEKPTPEVTQKTDTPRVEAPKADVVEKPKAEPVVEKPKPTPPVVHSAGNPSAEAGYLKQVRAAVEEQKRYPTGREASLDRPEGNVVVWLQVDRSGKVLDSGISEKSKSMLLNRAALSSLQNIKQVEPFPAEAFAGESQKKFIATLNYSAP</sequence>
<evidence type="ECO:0000313" key="9">
    <source>
        <dbReference type="Proteomes" id="UP001339883"/>
    </source>
</evidence>
<evidence type="ECO:0000256" key="5">
    <source>
        <dbReference type="SAM" id="MobiDB-lite"/>
    </source>
</evidence>